<dbReference type="AlphaFoldDB" id="A0A9K3CP66"/>
<dbReference type="Proteomes" id="UP000265618">
    <property type="component" value="Unassembled WGS sequence"/>
</dbReference>
<evidence type="ECO:0000256" key="1">
    <source>
        <dbReference type="SAM" id="SignalP"/>
    </source>
</evidence>
<gene>
    <name evidence="2" type="ORF">KIPB_001793</name>
</gene>
<sequence length="750" mass="81899">MWLLGVALSLVWLLPLALSSDVPDNCPECLLEGRIWCVLPFPQADICFSSVEQCYAVGGQVSDCSIPTCCADCLDYDGYLWCLEWLGPYAAANRCIPEASAGVCAFAAETPYECDIQPATDCEGCIALNGRWCIRIGYDNECIPEGAAVLEGYCADIYTSPEECAFETPETCEQCLNLPGYVWCTVWEGPFASENRCIPEDEAFGVCAYYADMPIECGVEPDDCEGCIALDGRWCVRVGFDDECIPPGAAVLEGYCNEIYTNPDQCPYVPPPMDTCYQCLQVDNAVWCYLDDEPPKCVDASNTAPCVAIVEEEEFCGKPQGQDCLTCTEYGWFYCARLFEEDECVQPGQEEDCDVIIEDPLDCSLIPLMPTECFDCLLAGYTWCETPGGYLCVGSVQYCSDIGGVSVSDPADCPQGPLTDTCPTCVDNGYLWCSVTTEEDSFCTDSELVCLAAGGSVVIERTECTDPRDYQDCYSCVQAGLWWYGTRCDESAVRDRGDRGETTCPVPETCDECHSQDKVWCAVPDSPDLCVDTLDECFCLAGTPVRDCTIPDTCDDCILRDYVWCRDPVSGEEMCAEECDPCSETVVPVTDPALCTPPCTLSSCETCQAAGYNWCLDCACDGASESCVAAGYDCPGIVSQCRDTSLDVKPRAVCYDAHSDEAVFEASNYGPFAVVPVGVDNWVCPGGPSVGQPLILQTGQTTFRTKMEPDSDVTVWHLDGREATVSRSHSPRCQEHEDCKNDCNYGWGKE</sequence>
<organism evidence="2 3">
    <name type="scientific">Kipferlia bialata</name>
    <dbReference type="NCBI Taxonomy" id="797122"/>
    <lineage>
        <taxon>Eukaryota</taxon>
        <taxon>Metamonada</taxon>
        <taxon>Carpediemonas-like organisms</taxon>
        <taxon>Kipferlia</taxon>
    </lineage>
</organism>
<accession>A0A9K3CP66</accession>
<dbReference type="EMBL" id="BDIP01000268">
    <property type="protein sequence ID" value="GIQ80913.1"/>
    <property type="molecule type" value="Genomic_DNA"/>
</dbReference>
<reference evidence="2 3" key="1">
    <citation type="journal article" date="2018" name="PLoS ONE">
        <title>The draft genome of Kipferlia bialata reveals reductive genome evolution in fornicate parasites.</title>
        <authorList>
            <person name="Tanifuji G."/>
            <person name="Takabayashi S."/>
            <person name="Kume K."/>
            <person name="Takagi M."/>
            <person name="Nakayama T."/>
            <person name="Kamikawa R."/>
            <person name="Inagaki Y."/>
            <person name="Hashimoto T."/>
        </authorList>
    </citation>
    <scope>NUCLEOTIDE SEQUENCE [LARGE SCALE GENOMIC DNA]</scope>
    <source>
        <strain evidence="2">NY0173</strain>
    </source>
</reference>
<name>A0A9K3CP66_9EUKA</name>
<comment type="caution">
    <text evidence="2">The sequence shown here is derived from an EMBL/GenBank/DDBJ whole genome shotgun (WGS) entry which is preliminary data.</text>
</comment>
<keyword evidence="1" id="KW-0732">Signal</keyword>
<feature type="signal peptide" evidence="1">
    <location>
        <begin position="1"/>
        <end position="19"/>
    </location>
</feature>
<evidence type="ECO:0000313" key="2">
    <source>
        <dbReference type="EMBL" id="GIQ80913.1"/>
    </source>
</evidence>
<evidence type="ECO:0000313" key="3">
    <source>
        <dbReference type="Proteomes" id="UP000265618"/>
    </source>
</evidence>
<proteinExistence type="predicted"/>
<keyword evidence="3" id="KW-1185">Reference proteome</keyword>
<feature type="chain" id="PRO_5039943080" evidence="1">
    <location>
        <begin position="20"/>
        <end position="750"/>
    </location>
</feature>
<protein>
    <submittedName>
        <fullName evidence="2">Uncharacterized protein</fullName>
    </submittedName>
</protein>